<dbReference type="Gene3D" id="3.50.50.60">
    <property type="entry name" value="FAD/NAD(P)-binding domain"/>
    <property type="match status" value="1"/>
</dbReference>
<proteinExistence type="predicted"/>
<dbReference type="Gene3D" id="4.10.450.10">
    <property type="entry name" value="Glucose Oxidase, domain 2"/>
    <property type="match status" value="1"/>
</dbReference>
<feature type="domain" description="Glucose-methanol-choline oxidoreductase N-terminal" evidence="5">
    <location>
        <begin position="49"/>
        <end position="101"/>
    </location>
</feature>
<evidence type="ECO:0000256" key="3">
    <source>
        <dbReference type="ARBA" id="ARBA00022827"/>
    </source>
</evidence>
<gene>
    <name evidence="6" type="ORF">B0H67DRAFT_687960</name>
</gene>
<dbReference type="InterPro" id="IPR027424">
    <property type="entry name" value="Glucose_Oxidase_domain_2"/>
</dbReference>
<dbReference type="AlphaFoldDB" id="A0AA39ZR58"/>
<evidence type="ECO:0000256" key="2">
    <source>
        <dbReference type="ARBA" id="ARBA00022630"/>
    </source>
</evidence>
<reference evidence="6" key="1">
    <citation type="submission" date="2023-06" db="EMBL/GenBank/DDBJ databases">
        <title>Genome-scale phylogeny and comparative genomics of the fungal order Sordariales.</title>
        <authorList>
            <consortium name="Lawrence Berkeley National Laboratory"/>
            <person name="Hensen N."/>
            <person name="Bonometti L."/>
            <person name="Westerberg I."/>
            <person name="Brannstrom I.O."/>
            <person name="Guillou S."/>
            <person name="Cros-Aarteil S."/>
            <person name="Calhoun S."/>
            <person name="Haridas S."/>
            <person name="Kuo A."/>
            <person name="Mondo S."/>
            <person name="Pangilinan J."/>
            <person name="Riley R."/>
            <person name="Labutti K."/>
            <person name="Andreopoulos B."/>
            <person name="Lipzen A."/>
            <person name="Chen C."/>
            <person name="Yanf M."/>
            <person name="Daum C."/>
            <person name="Ng V."/>
            <person name="Clum A."/>
            <person name="Steindorff A."/>
            <person name="Ohm R."/>
            <person name="Martin F."/>
            <person name="Silar P."/>
            <person name="Natvig D."/>
            <person name="Lalanne C."/>
            <person name="Gautier V."/>
            <person name="Ament-Velasquez S.L."/>
            <person name="Kruys A."/>
            <person name="Hutchinson M.I."/>
            <person name="Powell A.J."/>
            <person name="Barry K."/>
            <person name="Miller A.N."/>
            <person name="Grigoriev I.V."/>
            <person name="Debuchy R."/>
            <person name="Gladieux P."/>
            <person name="Thoren M.H."/>
            <person name="Johannesson H."/>
        </authorList>
    </citation>
    <scope>NUCLEOTIDE SEQUENCE</scope>
    <source>
        <strain evidence="6">SMH4607-1</strain>
    </source>
</reference>
<dbReference type="InterPro" id="IPR036188">
    <property type="entry name" value="FAD/NAD-bd_sf"/>
</dbReference>
<dbReference type="SUPFAM" id="SSF51905">
    <property type="entry name" value="FAD/NAD(P)-binding domain"/>
    <property type="match status" value="1"/>
</dbReference>
<organism evidence="6 7">
    <name type="scientific">Lasiosphaeris hirsuta</name>
    <dbReference type="NCBI Taxonomy" id="260670"/>
    <lineage>
        <taxon>Eukaryota</taxon>
        <taxon>Fungi</taxon>
        <taxon>Dikarya</taxon>
        <taxon>Ascomycota</taxon>
        <taxon>Pezizomycotina</taxon>
        <taxon>Sordariomycetes</taxon>
        <taxon>Sordariomycetidae</taxon>
        <taxon>Sordariales</taxon>
        <taxon>Lasiosphaeriaceae</taxon>
        <taxon>Lasiosphaeris</taxon>
    </lineage>
</organism>
<comment type="cofactor">
    <cofactor evidence="1">
        <name>FAD</name>
        <dbReference type="ChEBI" id="CHEBI:57692"/>
    </cofactor>
</comment>
<keyword evidence="7" id="KW-1185">Reference proteome</keyword>
<protein>
    <recommendedName>
        <fullName evidence="5">Glucose-methanol-choline oxidoreductase N-terminal domain-containing protein</fullName>
    </recommendedName>
</protein>
<sequence length="105" mass="11357">MKTFAELDLEVSINPRASNALGAFQNPATIDPTTKTRSYAASAYYGPEIIVERKRADSTATGIEIVTKDGKTERILAREEVILAARALQTPQILELIGIGGKILL</sequence>
<keyword evidence="2" id="KW-0285">Flavoprotein</keyword>
<dbReference type="Gene3D" id="3.30.560.10">
    <property type="entry name" value="Glucose Oxidase, domain 3"/>
    <property type="match status" value="1"/>
</dbReference>
<dbReference type="Proteomes" id="UP001172102">
    <property type="component" value="Unassembled WGS sequence"/>
</dbReference>
<name>A0AA39ZR58_9PEZI</name>
<dbReference type="Pfam" id="PF00732">
    <property type="entry name" value="GMC_oxred_N"/>
    <property type="match status" value="1"/>
</dbReference>
<accession>A0AA39ZR58</accession>
<dbReference type="GO" id="GO:0016614">
    <property type="term" value="F:oxidoreductase activity, acting on CH-OH group of donors"/>
    <property type="evidence" value="ECO:0007669"/>
    <property type="project" value="InterPro"/>
</dbReference>
<keyword evidence="3" id="KW-0274">FAD</keyword>
<dbReference type="InterPro" id="IPR000172">
    <property type="entry name" value="GMC_OxRdtase_N"/>
</dbReference>
<evidence type="ECO:0000313" key="6">
    <source>
        <dbReference type="EMBL" id="KAK0702164.1"/>
    </source>
</evidence>
<keyword evidence="4" id="KW-0560">Oxidoreductase</keyword>
<dbReference type="EMBL" id="JAUKUA010000009">
    <property type="protein sequence ID" value="KAK0702164.1"/>
    <property type="molecule type" value="Genomic_DNA"/>
</dbReference>
<evidence type="ECO:0000256" key="1">
    <source>
        <dbReference type="ARBA" id="ARBA00001974"/>
    </source>
</evidence>
<comment type="caution">
    <text evidence="6">The sequence shown here is derived from an EMBL/GenBank/DDBJ whole genome shotgun (WGS) entry which is preliminary data.</text>
</comment>
<dbReference type="GO" id="GO:0050660">
    <property type="term" value="F:flavin adenine dinucleotide binding"/>
    <property type="evidence" value="ECO:0007669"/>
    <property type="project" value="InterPro"/>
</dbReference>
<evidence type="ECO:0000313" key="7">
    <source>
        <dbReference type="Proteomes" id="UP001172102"/>
    </source>
</evidence>
<evidence type="ECO:0000259" key="5">
    <source>
        <dbReference type="Pfam" id="PF00732"/>
    </source>
</evidence>
<evidence type="ECO:0000256" key="4">
    <source>
        <dbReference type="ARBA" id="ARBA00023002"/>
    </source>
</evidence>